<comment type="caution">
    <text evidence="1">The sequence shown here is derived from an EMBL/GenBank/DDBJ whole genome shotgun (WGS) entry which is preliminary data.</text>
</comment>
<accession>A0ABT5YGH0</accession>
<feature type="non-terminal residue" evidence="1">
    <location>
        <position position="1"/>
    </location>
</feature>
<dbReference type="EMBL" id="JANCMW010000041">
    <property type="protein sequence ID" value="MDF0752774.1"/>
    <property type="molecule type" value="Genomic_DNA"/>
</dbReference>
<organism evidence="1 2">
    <name type="scientific">Marinobacter iranensis</name>
    <dbReference type="NCBI Taxonomy" id="2962607"/>
    <lineage>
        <taxon>Bacteria</taxon>
        <taxon>Pseudomonadati</taxon>
        <taxon>Pseudomonadota</taxon>
        <taxon>Gammaproteobacteria</taxon>
        <taxon>Pseudomonadales</taxon>
        <taxon>Marinobacteraceae</taxon>
        <taxon>Marinobacter</taxon>
    </lineage>
</organism>
<proteinExistence type="predicted"/>
<keyword evidence="2" id="KW-1185">Reference proteome</keyword>
<dbReference type="RefSeq" id="WP_275710420.1">
    <property type="nucleotide sequence ID" value="NZ_JANCMW010000041.1"/>
</dbReference>
<gene>
    <name evidence="1" type="ORF">NLU14_21345</name>
</gene>
<sequence>DLMALDSTTKLAGVREAMAAGEWERAIILVAKLRSLGKYQKPIDRAQDFINNPRMYEQMGYDRQQVIDDAIAAIKQKFSKSWEAVQPETQAVVEGTVADNDGDSPATS</sequence>
<evidence type="ECO:0000313" key="2">
    <source>
        <dbReference type="Proteomes" id="UP001143391"/>
    </source>
</evidence>
<reference evidence="1" key="1">
    <citation type="submission" date="2022-07" db="EMBL/GenBank/DDBJ databases">
        <title>Marinobacter iranensis a new bacterium isolate from a hipersaline lake in Iran.</title>
        <authorList>
            <person name="Mohammad A.M.A."/>
            <person name="Cristina S.-P."/>
            <person name="Antonio V."/>
        </authorList>
    </citation>
    <scope>NUCLEOTIDE SEQUENCE</scope>
    <source>
        <strain evidence="1">71-i</strain>
    </source>
</reference>
<evidence type="ECO:0000313" key="1">
    <source>
        <dbReference type="EMBL" id="MDF0752774.1"/>
    </source>
</evidence>
<name>A0ABT5YGH0_9GAMM</name>
<protein>
    <submittedName>
        <fullName evidence="1">Uncharacterized protein</fullName>
    </submittedName>
</protein>
<dbReference type="Proteomes" id="UP001143391">
    <property type="component" value="Unassembled WGS sequence"/>
</dbReference>